<feature type="transmembrane region" description="Helical" evidence="6">
    <location>
        <begin position="21"/>
        <end position="41"/>
    </location>
</feature>
<keyword evidence="5 6" id="KW-0472">Membrane</keyword>
<keyword evidence="10" id="KW-1185">Reference proteome</keyword>
<dbReference type="PANTHER" id="PTHR30572:SF18">
    <property type="entry name" value="ABC-TYPE MACROLIDE FAMILY EXPORT SYSTEM PERMEASE COMPONENT 2"/>
    <property type="match status" value="1"/>
</dbReference>
<feature type="domain" description="MacB-like periplasmic core" evidence="8">
    <location>
        <begin position="449"/>
        <end position="648"/>
    </location>
</feature>
<dbReference type="InterPro" id="IPR050250">
    <property type="entry name" value="Macrolide_Exporter_MacB"/>
</dbReference>
<dbReference type="PANTHER" id="PTHR30572">
    <property type="entry name" value="MEMBRANE COMPONENT OF TRANSPORTER-RELATED"/>
    <property type="match status" value="1"/>
</dbReference>
<gene>
    <name evidence="9" type="ORF">EDB95_2116</name>
</gene>
<evidence type="ECO:0000259" key="8">
    <source>
        <dbReference type="Pfam" id="PF12704"/>
    </source>
</evidence>
<evidence type="ECO:0000256" key="4">
    <source>
        <dbReference type="ARBA" id="ARBA00022989"/>
    </source>
</evidence>
<keyword evidence="4 6" id="KW-1133">Transmembrane helix</keyword>
<feature type="domain" description="ABC3 transporter permease C-terminal" evidence="7">
    <location>
        <begin position="697"/>
        <end position="810"/>
    </location>
</feature>
<dbReference type="OrthoDB" id="5933722at2"/>
<feature type="transmembrane region" description="Helical" evidence="6">
    <location>
        <begin position="692"/>
        <end position="717"/>
    </location>
</feature>
<proteinExistence type="predicted"/>
<feature type="transmembrane region" description="Helical" evidence="6">
    <location>
        <begin position="358"/>
        <end position="379"/>
    </location>
</feature>
<dbReference type="GO" id="GO:0022857">
    <property type="term" value="F:transmembrane transporter activity"/>
    <property type="evidence" value="ECO:0007669"/>
    <property type="project" value="TreeGrafter"/>
</dbReference>
<comment type="caution">
    <text evidence="9">The sequence shown here is derived from an EMBL/GenBank/DDBJ whole genome shotgun (WGS) entry which is preliminary data.</text>
</comment>
<dbReference type="InterPro" id="IPR003838">
    <property type="entry name" value="ABC3_permease_C"/>
</dbReference>
<feature type="transmembrane region" description="Helical" evidence="6">
    <location>
        <begin position="303"/>
        <end position="324"/>
    </location>
</feature>
<feature type="transmembrane region" description="Helical" evidence="6">
    <location>
        <begin position="441"/>
        <end position="462"/>
    </location>
</feature>
<comment type="subcellular location">
    <subcellularLocation>
        <location evidence="1">Cell membrane</location>
        <topology evidence="1">Multi-pass membrane protein</topology>
    </subcellularLocation>
</comment>
<evidence type="ECO:0000256" key="5">
    <source>
        <dbReference type="ARBA" id="ARBA00023136"/>
    </source>
</evidence>
<evidence type="ECO:0000313" key="10">
    <source>
        <dbReference type="Proteomes" id="UP000294498"/>
    </source>
</evidence>
<organism evidence="9 10">
    <name type="scientific">Dinghuibacter silviterrae</name>
    <dbReference type="NCBI Taxonomy" id="1539049"/>
    <lineage>
        <taxon>Bacteria</taxon>
        <taxon>Pseudomonadati</taxon>
        <taxon>Bacteroidota</taxon>
        <taxon>Chitinophagia</taxon>
        <taxon>Chitinophagales</taxon>
        <taxon>Chitinophagaceae</taxon>
        <taxon>Dinghuibacter</taxon>
    </lineage>
</organism>
<feature type="transmembrane region" description="Helical" evidence="6">
    <location>
        <begin position="738"/>
        <end position="760"/>
    </location>
</feature>
<evidence type="ECO:0000256" key="2">
    <source>
        <dbReference type="ARBA" id="ARBA00022475"/>
    </source>
</evidence>
<reference evidence="9 10" key="1">
    <citation type="submission" date="2019-03" db="EMBL/GenBank/DDBJ databases">
        <title>Genomic Encyclopedia of Type Strains, Phase IV (KMG-IV): sequencing the most valuable type-strain genomes for metagenomic binning, comparative biology and taxonomic classification.</title>
        <authorList>
            <person name="Goeker M."/>
        </authorList>
    </citation>
    <scope>NUCLEOTIDE SEQUENCE [LARGE SCALE GENOMIC DNA]</scope>
    <source>
        <strain evidence="9 10">DSM 100059</strain>
    </source>
</reference>
<evidence type="ECO:0000256" key="3">
    <source>
        <dbReference type="ARBA" id="ARBA00022692"/>
    </source>
</evidence>
<keyword evidence="2" id="KW-1003">Cell membrane</keyword>
<dbReference type="InterPro" id="IPR025857">
    <property type="entry name" value="MacB_PCD"/>
</dbReference>
<dbReference type="RefSeq" id="WP_133993339.1">
    <property type="nucleotide sequence ID" value="NZ_SODV01000001.1"/>
</dbReference>
<keyword evidence="3 6" id="KW-0812">Transmembrane</keyword>
<evidence type="ECO:0000256" key="6">
    <source>
        <dbReference type="SAM" id="Phobius"/>
    </source>
</evidence>
<feature type="transmembrane region" description="Helical" evidence="6">
    <location>
        <begin position="780"/>
        <end position="800"/>
    </location>
</feature>
<dbReference type="EMBL" id="SODV01000001">
    <property type="protein sequence ID" value="TDX01085.1"/>
    <property type="molecule type" value="Genomic_DNA"/>
</dbReference>
<feature type="domain" description="MacB-like periplasmic core" evidence="8">
    <location>
        <begin position="20"/>
        <end position="257"/>
    </location>
</feature>
<feature type="transmembrane region" description="Helical" evidence="6">
    <location>
        <begin position="399"/>
        <end position="420"/>
    </location>
</feature>
<evidence type="ECO:0000259" key="7">
    <source>
        <dbReference type="Pfam" id="PF02687"/>
    </source>
</evidence>
<sequence>MLKTYLKIAWRNITRHLLYSAVNILGLALGICACVVIFLIVRYEFSFDRFLPNRDRIYRIVGENVNERGEKSFINSVYNDLAGFETQVPGFAAKVGYYWFGQSIAVPDDKGKLQNFDNRVPDSYQPAAILTKSSYFDIFHYDWLAGDASALDRPFQVVLTESRARQYFGDIPLESIIGRQIIYADSLKVNVGGIVRDWTNRSDFAYTDFVSLSSATHSFLKKRIPTEDWSSLQPHGSQAFVLLDKGVTPEQVNARFASYIANLHYKHGSVKMYLQPLTAAHFSEAFHVEDDGDNWRKPYMPTLYILMGVAGFILLLASINFVNLSTAQSIQRAKEIGVRKVLGSGKGKIMGQFLTETLLLTLIAAVLSSSLVNPVLWLFKDYVPQGVLYHPFGLTNLAFLASVVALTTVLSGFYPARVLASYLPVITLKGNAQGPRANLRKALIVFQFVISLVFIIGSIVIAKQIRYMRNADKGFNTDAVITLTHWGPPPQAKLQVLADRIRNIPGVDKVILQSHAPMGFAQMTSSFFYVDKDTVQTEAGVEIGNDEYIPFYQMRLVAGRNMLHGDSVMEVVINETMARSMGFRHAREAIGRQLSAPGPNGTKTYTIAGVVADFSMESFHNAIKPAVIMKWPDFIEGAAVKLSPGIKTPAQVKGVLTRMEAEWKKIYPDQDFQYSFLNESITWLFAQEENTVWLATVAMCITIFISCMGLFGLAMFSAERRIKEIGIRKVLGARVGQIVLLLNRDFVILVGLALVIASPIAWYFSRQWLQDFAYRTSVSWWVFVLAGAGALVVALLTVSYQALRAARANPVNSLRTE</sequence>
<feature type="domain" description="ABC3 transporter permease C-terminal" evidence="7">
    <location>
        <begin position="309"/>
        <end position="420"/>
    </location>
</feature>
<protein>
    <submittedName>
        <fullName evidence="9">Putative permease</fullName>
    </submittedName>
</protein>
<dbReference type="Proteomes" id="UP000294498">
    <property type="component" value="Unassembled WGS sequence"/>
</dbReference>
<name>A0A4R8DUF4_9BACT</name>
<accession>A0A4R8DUF4</accession>
<dbReference type="GO" id="GO:0005886">
    <property type="term" value="C:plasma membrane"/>
    <property type="evidence" value="ECO:0007669"/>
    <property type="project" value="UniProtKB-SubCell"/>
</dbReference>
<dbReference type="Pfam" id="PF02687">
    <property type="entry name" value="FtsX"/>
    <property type="match status" value="2"/>
</dbReference>
<evidence type="ECO:0000256" key="1">
    <source>
        <dbReference type="ARBA" id="ARBA00004651"/>
    </source>
</evidence>
<evidence type="ECO:0000313" key="9">
    <source>
        <dbReference type="EMBL" id="TDX01085.1"/>
    </source>
</evidence>
<dbReference type="PROSITE" id="PS51257">
    <property type="entry name" value="PROKAR_LIPOPROTEIN"/>
    <property type="match status" value="1"/>
</dbReference>
<dbReference type="Pfam" id="PF12704">
    <property type="entry name" value="MacB_PCD"/>
    <property type="match status" value="2"/>
</dbReference>
<dbReference type="AlphaFoldDB" id="A0A4R8DUF4"/>